<evidence type="ECO:0000313" key="3">
    <source>
        <dbReference type="Proteomes" id="UP001162483"/>
    </source>
</evidence>
<name>A0ABN9EUH8_9NEOB</name>
<reference evidence="2" key="1">
    <citation type="submission" date="2023-05" db="EMBL/GenBank/DDBJ databases">
        <authorList>
            <person name="Stuckert A."/>
        </authorList>
    </citation>
    <scope>NUCLEOTIDE SEQUENCE</scope>
</reference>
<organism evidence="2 3">
    <name type="scientific">Staurois parvus</name>
    <dbReference type="NCBI Taxonomy" id="386267"/>
    <lineage>
        <taxon>Eukaryota</taxon>
        <taxon>Metazoa</taxon>
        <taxon>Chordata</taxon>
        <taxon>Craniata</taxon>
        <taxon>Vertebrata</taxon>
        <taxon>Euteleostomi</taxon>
        <taxon>Amphibia</taxon>
        <taxon>Batrachia</taxon>
        <taxon>Anura</taxon>
        <taxon>Neobatrachia</taxon>
        <taxon>Ranoidea</taxon>
        <taxon>Ranidae</taxon>
        <taxon>Staurois</taxon>
    </lineage>
</organism>
<dbReference type="Proteomes" id="UP001162483">
    <property type="component" value="Unassembled WGS sequence"/>
</dbReference>
<dbReference type="EMBL" id="CATNWA010015816">
    <property type="protein sequence ID" value="CAI9587101.1"/>
    <property type="molecule type" value="Genomic_DNA"/>
</dbReference>
<evidence type="ECO:0000313" key="2">
    <source>
        <dbReference type="EMBL" id="CAI9587101.1"/>
    </source>
</evidence>
<keyword evidence="3" id="KW-1185">Reference proteome</keyword>
<feature type="region of interest" description="Disordered" evidence="1">
    <location>
        <begin position="318"/>
        <end position="337"/>
    </location>
</feature>
<feature type="compositionally biased region" description="Pro residues" evidence="1">
    <location>
        <begin position="20"/>
        <end position="32"/>
    </location>
</feature>
<sequence length="391" mass="42751">MSVKAPQANLQEEETVLLPHRPPPKVPGPRPVPLQRSGVKSESLLNPEQKTEQLKPPSEKNSPQVPPKLAHHAAASDGLIPLRPPPRVPPKPKPEPSVNLADQEKLSDLNMLSASVEKIEVSGISDPVLLQPGEILVVCMETHPTKQAETDVESTVSISTLEDRPKLDLNNVSISAALLTSRPEAQVDTACSADVSTNALISKKEHEVETADTSETLKMCPIPKPRTMLPSQIVKNKEGDKILSTTKNNCTSECNSFIPAVPPRRKKSAPAAFHLQVLQSNKSLLQVDVSSNSNNNNNHSEGCLIDIDMDLAETVSTKGDSNHFASHTKPLEPQRSWSSKELDVLDFDDKKLVQSSNDDMSSVQFTDNWLMGQDEEKSENTIFKSSCDSPW</sequence>
<feature type="compositionally biased region" description="Pro residues" evidence="1">
    <location>
        <begin position="82"/>
        <end position="91"/>
    </location>
</feature>
<gene>
    <name evidence="2" type="ORF">SPARVUS_LOCUS10516589</name>
</gene>
<feature type="compositionally biased region" description="Polar residues" evidence="1">
    <location>
        <begin position="38"/>
        <end position="48"/>
    </location>
</feature>
<comment type="caution">
    <text evidence="2">The sequence shown here is derived from an EMBL/GenBank/DDBJ whole genome shotgun (WGS) entry which is preliminary data.</text>
</comment>
<feature type="region of interest" description="Disordered" evidence="1">
    <location>
        <begin position="1"/>
        <end position="98"/>
    </location>
</feature>
<proteinExistence type="predicted"/>
<evidence type="ECO:0000256" key="1">
    <source>
        <dbReference type="SAM" id="MobiDB-lite"/>
    </source>
</evidence>
<protein>
    <submittedName>
        <fullName evidence="2">Uncharacterized protein</fullName>
    </submittedName>
</protein>
<accession>A0ABN9EUH8</accession>